<dbReference type="SUPFAM" id="SSF55486">
    <property type="entry name" value="Metalloproteases ('zincins'), catalytic domain"/>
    <property type="match status" value="1"/>
</dbReference>
<accession>A0A7U4LEG4</accession>
<dbReference type="Proteomes" id="UP000032300">
    <property type="component" value="Chromosome"/>
</dbReference>
<keyword evidence="3" id="KW-1185">Reference proteome</keyword>
<name>A0A7U4LEG4_9SPHN</name>
<dbReference type="EMBL" id="CP010836">
    <property type="protein sequence ID" value="AJP71427.1"/>
    <property type="molecule type" value="Genomic_DNA"/>
</dbReference>
<dbReference type="AlphaFoldDB" id="A0A7U4LEG4"/>
<evidence type="ECO:0000313" key="3">
    <source>
        <dbReference type="Proteomes" id="UP000032300"/>
    </source>
</evidence>
<organism evidence="2 3">
    <name type="scientific">Sphingomonas hengshuiensis</name>
    <dbReference type="NCBI Taxonomy" id="1609977"/>
    <lineage>
        <taxon>Bacteria</taxon>
        <taxon>Pseudomonadati</taxon>
        <taxon>Pseudomonadota</taxon>
        <taxon>Alphaproteobacteria</taxon>
        <taxon>Sphingomonadales</taxon>
        <taxon>Sphingomonadaceae</taxon>
        <taxon>Sphingomonas</taxon>
    </lineage>
</organism>
<keyword evidence="1" id="KW-0732">Signal</keyword>
<sequence length="481" mass="51881">MSRSFRWAALLGAAMVAASPATAIHRGAPSTAAVAKRDYHARLTRQRDGSWLLDYRFSRAAPVWFFVRSAPTRQGQSWRLASWRVETPGVRLERHGRYDSLVGAGPIDRVRIRITPFAQSLRADYSPFLLFSEGGAAVYDGHYEIYPLQSAEAAAALPDDLNGVPLDAGGRIEIAAPGGRVLYRGVAHRGRFRRDLGGESGYAYVGRTPVIETPALAGIFDPGLPPWIRAELDTFTPRLFALYRARLGPSIAARPMALVSWGGAKRPGTSLGGSVLEAMVVLQIEGAQTVAATPAVLQRVRWFLGHESAHFWMGQTVRYARRADAWIDEGSADVMAVRALERLVPGYDARDAFQREVDDCIRENGPGMALSGASARGNTRANYACGAVLLLAAEGAVRKREAGADAFTWLRGLIDANRADGKVTQADWLAAFDAATGDPALGARVRSYLDSGVADPAAFVAELFAATGVAFSRDSGRIVLR</sequence>
<reference evidence="2 3" key="2">
    <citation type="submission" date="2015-02" db="EMBL/GenBank/DDBJ databases">
        <title>The complete genome of Sphingomonas hengshuiensis sp. WHSC-8 isolated from soil of Hengshui Lake.</title>
        <authorList>
            <person name="Wei S."/>
            <person name="Guo J."/>
            <person name="Su C."/>
            <person name="Wu R."/>
            <person name="Zhang Z."/>
            <person name="Liang K."/>
            <person name="Li H."/>
            <person name="Wang T."/>
            <person name="Liu H."/>
            <person name="Zhang C."/>
            <person name="Li Z."/>
            <person name="Wang Q."/>
            <person name="Meng J."/>
        </authorList>
    </citation>
    <scope>NUCLEOTIDE SEQUENCE [LARGE SCALE GENOMIC DNA]</scope>
    <source>
        <strain evidence="2 3">WHSC-8</strain>
    </source>
</reference>
<dbReference type="Gene3D" id="1.10.390.10">
    <property type="entry name" value="Neutral Protease Domain 2"/>
    <property type="match status" value="1"/>
</dbReference>
<dbReference type="KEGG" id="sphi:TS85_06030"/>
<evidence type="ECO:0008006" key="4">
    <source>
        <dbReference type="Google" id="ProtNLM"/>
    </source>
</evidence>
<feature type="chain" id="PRO_5031421722" description="Peptidase M1 membrane alanine aminopeptidase domain-containing protein" evidence="1">
    <location>
        <begin position="24"/>
        <end position="481"/>
    </location>
</feature>
<feature type="signal peptide" evidence="1">
    <location>
        <begin position="1"/>
        <end position="23"/>
    </location>
</feature>
<gene>
    <name evidence="2" type="ORF">TS85_06030</name>
</gene>
<protein>
    <recommendedName>
        <fullName evidence="4">Peptidase M1 membrane alanine aminopeptidase domain-containing protein</fullName>
    </recommendedName>
</protein>
<proteinExistence type="predicted"/>
<reference evidence="2 3" key="1">
    <citation type="journal article" date="2015" name="Int. J. Syst. Evol. Microbiol.">
        <title>Sphingomonas hengshuiensis sp. nov., isolated from lake wetland.</title>
        <authorList>
            <person name="Wei S."/>
            <person name="Wang T."/>
            <person name="Liu H."/>
            <person name="Zhang C."/>
            <person name="Guo J."/>
            <person name="Wang Q."/>
            <person name="Liang K."/>
            <person name="Zhang Z."/>
        </authorList>
    </citation>
    <scope>NUCLEOTIDE SEQUENCE [LARGE SCALE GENOMIC DNA]</scope>
    <source>
        <strain evidence="2 3">WHSC-8</strain>
    </source>
</reference>
<evidence type="ECO:0000313" key="2">
    <source>
        <dbReference type="EMBL" id="AJP71427.1"/>
    </source>
</evidence>
<evidence type="ECO:0000256" key="1">
    <source>
        <dbReference type="SAM" id="SignalP"/>
    </source>
</evidence>
<dbReference type="InterPro" id="IPR027268">
    <property type="entry name" value="Peptidase_M4/M1_CTD_sf"/>
</dbReference>
<dbReference type="OrthoDB" id="5935180at2"/>